<sequence length="144" mass="15787">MNTDNKNFSLTGAETRFGYQVAARLSEGSEHLPMDITERLKGIRHMAVDRHRERRTALAHAVIPGRGGAATMGGDPGEASSWRLRLGLLLAIPTLLCGLYALQHYQQERFVGKIADIDTALLLDNLPPQAYVDPGFTSFLRQGG</sequence>
<protein>
    <submittedName>
        <fullName evidence="1">Uncharacterized protein</fullName>
    </submittedName>
</protein>
<dbReference type="AlphaFoldDB" id="A0A1J5RVK8"/>
<dbReference type="EMBL" id="MLJW01000205">
    <property type="protein sequence ID" value="OIQ93523.1"/>
    <property type="molecule type" value="Genomic_DNA"/>
</dbReference>
<proteinExistence type="predicted"/>
<dbReference type="Pfam" id="PF12279">
    <property type="entry name" value="DUF3619"/>
    <property type="match status" value="1"/>
</dbReference>
<dbReference type="InterPro" id="IPR022064">
    <property type="entry name" value="DUF3619"/>
</dbReference>
<organism evidence="1">
    <name type="scientific">mine drainage metagenome</name>
    <dbReference type="NCBI Taxonomy" id="410659"/>
    <lineage>
        <taxon>unclassified sequences</taxon>
        <taxon>metagenomes</taxon>
        <taxon>ecological metagenomes</taxon>
    </lineage>
</organism>
<gene>
    <name evidence="1" type="ORF">GALL_244820</name>
</gene>
<comment type="caution">
    <text evidence="1">The sequence shown here is derived from an EMBL/GenBank/DDBJ whole genome shotgun (WGS) entry which is preliminary data.</text>
</comment>
<reference evidence="1" key="1">
    <citation type="submission" date="2016-10" db="EMBL/GenBank/DDBJ databases">
        <title>Sequence of Gallionella enrichment culture.</title>
        <authorList>
            <person name="Poehlein A."/>
            <person name="Muehling M."/>
            <person name="Daniel R."/>
        </authorList>
    </citation>
    <scope>NUCLEOTIDE SEQUENCE</scope>
</reference>
<accession>A0A1J5RVK8</accession>
<evidence type="ECO:0000313" key="1">
    <source>
        <dbReference type="EMBL" id="OIQ93523.1"/>
    </source>
</evidence>
<name>A0A1J5RVK8_9ZZZZ</name>